<evidence type="ECO:0008006" key="11">
    <source>
        <dbReference type="Google" id="ProtNLM"/>
    </source>
</evidence>
<reference evidence="9" key="1">
    <citation type="submission" date="2021-06" db="EMBL/GenBank/DDBJ databases">
        <authorList>
            <person name="Hodson N. C."/>
            <person name="Mongue J. A."/>
            <person name="Jaron S. K."/>
        </authorList>
    </citation>
    <scope>NUCLEOTIDE SEQUENCE</scope>
</reference>
<dbReference type="PANTHER" id="PTHR11923">
    <property type="entry name" value="SCAVENGER RECEPTOR CLASS B TYPE-1 SR-B1"/>
    <property type="match status" value="1"/>
</dbReference>
<proteinExistence type="inferred from homology"/>
<comment type="caution">
    <text evidence="9">The sequence shown here is derived from an EMBL/GenBank/DDBJ whole genome shotgun (WGS) entry which is preliminary data.</text>
</comment>
<dbReference type="GO" id="GO:0005044">
    <property type="term" value="F:scavenger receptor activity"/>
    <property type="evidence" value="ECO:0007669"/>
    <property type="project" value="TreeGrafter"/>
</dbReference>
<dbReference type="GO" id="GO:0005737">
    <property type="term" value="C:cytoplasm"/>
    <property type="evidence" value="ECO:0007669"/>
    <property type="project" value="TreeGrafter"/>
</dbReference>
<comment type="similarity">
    <text evidence="2">Belongs to the CD36 family.</text>
</comment>
<name>A0A8J2PYY3_9HEXA</name>
<dbReference type="EMBL" id="CAJVCH010569936">
    <property type="protein sequence ID" value="CAG7833577.1"/>
    <property type="molecule type" value="Genomic_DNA"/>
</dbReference>
<dbReference type="Pfam" id="PF01130">
    <property type="entry name" value="CD36"/>
    <property type="match status" value="1"/>
</dbReference>
<dbReference type="Proteomes" id="UP000708208">
    <property type="component" value="Unassembled WGS sequence"/>
</dbReference>
<keyword evidence="5 8" id="KW-1133">Transmembrane helix</keyword>
<evidence type="ECO:0000313" key="10">
    <source>
        <dbReference type="Proteomes" id="UP000708208"/>
    </source>
</evidence>
<protein>
    <recommendedName>
        <fullName evidence="11">Scavenger receptor class B member 1</fullName>
    </recommendedName>
</protein>
<dbReference type="GO" id="GO:0005886">
    <property type="term" value="C:plasma membrane"/>
    <property type="evidence" value="ECO:0007669"/>
    <property type="project" value="UniProtKB-SubCell"/>
</dbReference>
<feature type="transmembrane region" description="Helical" evidence="8">
    <location>
        <begin position="493"/>
        <end position="512"/>
    </location>
</feature>
<evidence type="ECO:0000256" key="7">
    <source>
        <dbReference type="ARBA" id="ARBA00023180"/>
    </source>
</evidence>
<accession>A0A8J2PYY3</accession>
<organism evidence="9 10">
    <name type="scientific">Allacma fusca</name>
    <dbReference type="NCBI Taxonomy" id="39272"/>
    <lineage>
        <taxon>Eukaryota</taxon>
        <taxon>Metazoa</taxon>
        <taxon>Ecdysozoa</taxon>
        <taxon>Arthropoda</taxon>
        <taxon>Hexapoda</taxon>
        <taxon>Collembola</taxon>
        <taxon>Symphypleona</taxon>
        <taxon>Sminthuridae</taxon>
        <taxon>Allacma</taxon>
    </lineage>
</organism>
<sequence>MKLQSALKPELNFPPHVNYQFCFPRIITIQLHVFLECREMQKLPVGLATTGLTFLVLAVLMGWVIVPKIIEDQIYKQVQLRNGTEVWDKWSDIPIPVYLKFYIFNVTNPLEVERGEKPRLQQVGPYSYREKRRKVDLSVSEDEDVVTYRQPVEYFFEENMSSGSEDDLVNIINIPFVAVAHKAEELPYFIRYLVSMYLENFKQTLCITRTVGEILFQGYHEPMLSELQEITGEKILKEEKFGLYYPKNGTDDGLFEIYSGVKDVSKFGLIKTWNNKTQLDWWLKTEGNYCNNINGTDGSLYPPFVKKDRILYIFHPDICRSLGLTYSHDTEFMGIPGYRFTAPRSMLEDPKVNHDNLCFCPDDSDNYAKCLKAGAIDLSSCRDGAPVAMSTPHFYEADEEYIQQSIGIRPVQELHETFLDIEPNTGLIMQAHKRIQINVRLKKMPFIDTFKDVPEMLFPVLWADEYATLDDENAGTLKKQLITPLKIVEVTKWIILCVSIILICAGFVVCFVRMRRTKYPV</sequence>
<keyword evidence="7" id="KW-0325">Glycoprotein</keyword>
<dbReference type="AlphaFoldDB" id="A0A8J2PYY3"/>
<gene>
    <name evidence="9" type="ORF">AFUS01_LOCUS43186</name>
</gene>
<evidence type="ECO:0000256" key="3">
    <source>
        <dbReference type="ARBA" id="ARBA00022475"/>
    </source>
</evidence>
<dbReference type="InterPro" id="IPR002159">
    <property type="entry name" value="CD36_fam"/>
</dbReference>
<keyword evidence="4 8" id="KW-0812">Transmembrane</keyword>
<evidence type="ECO:0000256" key="2">
    <source>
        <dbReference type="ARBA" id="ARBA00010532"/>
    </source>
</evidence>
<keyword evidence="10" id="KW-1185">Reference proteome</keyword>
<evidence type="ECO:0000313" key="9">
    <source>
        <dbReference type="EMBL" id="CAG7833577.1"/>
    </source>
</evidence>
<evidence type="ECO:0000256" key="4">
    <source>
        <dbReference type="ARBA" id="ARBA00022692"/>
    </source>
</evidence>
<feature type="transmembrane region" description="Helical" evidence="8">
    <location>
        <begin position="45"/>
        <end position="66"/>
    </location>
</feature>
<comment type="subcellular location">
    <subcellularLocation>
        <location evidence="1">Cell membrane</location>
    </subcellularLocation>
</comment>
<keyword evidence="6 8" id="KW-0472">Membrane</keyword>
<evidence type="ECO:0000256" key="5">
    <source>
        <dbReference type="ARBA" id="ARBA00022989"/>
    </source>
</evidence>
<keyword evidence="3" id="KW-1003">Cell membrane</keyword>
<dbReference type="PANTHER" id="PTHR11923:SF51">
    <property type="entry name" value="LYSOSOME MEMBRANE PROTEIN 2"/>
    <property type="match status" value="1"/>
</dbReference>
<evidence type="ECO:0000256" key="6">
    <source>
        <dbReference type="ARBA" id="ARBA00023136"/>
    </source>
</evidence>
<evidence type="ECO:0000256" key="1">
    <source>
        <dbReference type="ARBA" id="ARBA00004236"/>
    </source>
</evidence>
<dbReference type="OrthoDB" id="195015at2759"/>
<evidence type="ECO:0000256" key="8">
    <source>
        <dbReference type="SAM" id="Phobius"/>
    </source>
</evidence>